<proteinExistence type="predicted"/>
<evidence type="ECO:0000313" key="3">
    <source>
        <dbReference type="Proteomes" id="UP000785679"/>
    </source>
</evidence>
<keyword evidence="3" id="KW-1185">Reference proteome</keyword>
<dbReference type="AlphaFoldDB" id="A0A8J8P5T3"/>
<comment type="caution">
    <text evidence="2">The sequence shown here is derived from an EMBL/GenBank/DDBJ whole genome shotgun (WGS) entry which is preliminary data.</text>
</comment>
<dbReference type="Proteomes" id="UP000785679">
    <property type="component" value="Unassembled WGS sequence"/>
</dbReference>
<feature type="compositionally biased region" description="Basic residues" evidence="1">
    <location>
        <begin position="97"/>
        <end position="109"/>
    </location>
</feature>
<name>A0A8J8P5T3_HALGN</name>
<dbReference type="EMBL" id="RRYP01000400">
    <property type="protein sequence ID" value="TNV87493.1"/>
    <property type="molecule type" value="Genomic_DNA"/>
</dbReference>
<protein>
    <recommendedName>
        <fullName evidence="4">BLOC-1-related complex subunit 5</fullName>
    </recommendedName>
</protein>
<accession>A0A8J8P5T3</accession>
<reference evidence="2" key="1">
    <citation type="submission" date="2019-06" db="EMBL/GenBank/DDBJ databases">
        <authorList>
            <person name="Zheng W."/>
        </authorList>
    </citation>
    <scope>NUCLEOTIDE SEQUENCE</scope>
    <source>
        <strain evidence="2">QDHG01</strain>
    </source>
</reference>
<evidence type="ECO:0000313" key="2">
    <source>
        <dbReference type="EMBL" id="TNV87493.1"/>
    </source>
</evidence>
<gene>
    <name evidence="2" type="ORF">FGO68_gene13319</name>
</gene>
<feature type="region of interest" description="Disordered" evidence="1">
    <location>
        <begin position="92"/>
        <end position="119"/>
    </location>
</feature>
<evidence type="ECO:0008006" key="4">
    <source>
        <dbReference type="Google" id="ProtNLM"/>
    </source>
</evidence>
<feature type="region of interest" description="Disordered" evidence="1">
    <location>
        <begin position="1"/>
        <end position="22"/>
    </location>
</feature>
<organism evidence="2 3">
    <name type="scientific">Halteria grandinella</name>
    <dbReference type="NCBI Taxonomy" id="5974"/>
    <lineage>
        <taxon>Eukaryota</taxon>
        <taxon>Sar</taxon>
        <taxon>Alveolata</taxon>
        <taxon>Ciliophora</taxon>
        <taxon>Intramacronucleata</taxon>
        <taxon>Spirotrichea</taxon>
        <taxon>Stichotrichia</taxon>
        <taxon>Sporadotrichida</taxon>
        <taxon>Halteriidae</taxon>
        <taxon>Halteria</taxon>
    </lineage>
</organism>
<sequence>MLKKRDKITPMPKKIDTDTDANDVNLDDEMELTINAPPRDKRETRFPIKQKPNLLGLIQKAKDIGNMVPLPPIDGGVVEVIDDQEERVLIEKPVPKSQKKKSLAVGKKRTYSESQAKLSSTDSTLPELSLVQISESILRDCSFISDLEPKLHEQLAQLTKQSEQAVRSTMGNIQSSISLCLENRGQNALLSAEAIKEKSIAAQKGLKDLSVQIGKVKGSLEEIQKIMRVLGIIKSQVNTQELTPTKNMQSRKIPSETDIMDQSMGQKFAEVDLDEIDKTLSEVEYDSENNYEEEPQAQQQFPPQTTPPTFTRQNGICTNTPPQKNLPVIEEIIDDDDEKDDQQEFGDISFN</sequence>
<feature type="compositionally biased region" description="Polar residues" evidence="1">
    <location>
        <begin position="312"/>
        <end position="323"/>
    </location>
</feature>
<feature type="region of interest" description="Disordered" evidence="1">
    <location>
        <begin position="288"/>
        <end position="328"/>
    </location>
</feature>
<evidence type="ECO:0000256" key="1">
    <source>
        <dbReference type="SAM" id="MobiDB-lite"/>
    </source>
</evidence>
<feature type="compositionally biased region" description="Low complexity" evidence="1">
    <location>
        <begin position="296"/>
        <end position="311"/>
    </location>
</feature>